<dbReference type="EMBL" id="LS483468">
    <property type="protein sequence ID" value="SQI33809.1"/>
    <property type="molecule type" value="Genomic_DNA"/>
</dbReference>
<keyword evidence="1" id="KW-0812">Transmembrane</keyword>
<evidence type="ECO:0000313" key="3">
    <source>
        <dbReference type="Proteomes" id="UP000249091"/>
    </source>
</evidence>
<organism evidence="2 3">
    <name type="scientific">Rhodococcus coprophilus</name>
    <dbReference type="NCBI Taxonomy" id="38310"/>
    <lineage>
        <taxon>Bacteria</taxon>
        <taxon>Bacillati</taxon>
        <taxon>Actinomycetota</taxon>
        <taxon>Actinomycetes</taxon>
        <taxon>Mycobacteriales</taxon>
        <taxon>Nocardiaceae</taxon>
        <taxon>Rhodococcus</taxon>
    </lineage>
</organism>
<keyword evidence="1" id="KW-1133">Transmembrane helix</keyword>
<sequence length="144" mass="13927">MPSPGAYPYRVLIVALLLFLLALVVGAVGAAALAGKLPRNRWAGVRTPDSMRDDATFALANKVAAPSMLGAAALLGVGGIASLTLPTVAAVIAIVVTVVAALVTAGAGGAVGARVAAATKPEESDGCGSSCGACSLRGACEPSA</sequence>
<proteinExistence type="predicted"/>
<feature type="transmembrane region" description="Helical" evidence="1">
    <location>
        <begin position="87"/>
        <end position="111"/>
    </location>
</feature>
<protein>
    <submittedName>
        <fullName evidence="2">Hypothetical membrane protein</fullName>
    </submittedName>
</protein>
<dbReference type="AlphaFoldDB" id="A0A2X4U592"/>
<name>A0A2X4U592_9NOCA</name>
<accession>A0A2X4U592</accession>
<reference evidence="2 3" key="1">
    <citation type="submission" date="2018-06" db="EMBL/GenBank/DDBJ databases">
        <authorList>
            <consortium name="Pathogen Informatics"/>
            <person name="Doyle S."/>
        </authorList>
    </citation>
    <scope>NUCLEOTIDE SEQUENCE [LARGE SCALE GENOMIC DNA]</scope>
    <source>
        <strain evidence="2 3">NCTC10994</strain>
    </source>
</reference>
<evidence type="ECO:0000256" key="1">
    <source>
        <dbReference type="SAM" id="Phobius"/>
    </source>
</evidence>
<feature type="transmembrane region" description="Helical" evidence="1">
    <location>
        <begin position="12"/>
        <end position="34"/>
    </location>
</feature>
<gene>
    <name evidence="2" type="ORF">NCTC10994_02654</name>
</gene>
<dbReference type="Proteomes" id="UP000249091">
    <property type="component" value="Chromosome 1"/>
</dbReference>
<keyword evidence="1" id="KW-0472">Membrane</keyword>
<keyword evidence="3" id="KW-1185">Reference proteome</keyword>
<dbReference type="KEGG" id="rcr:NCTC10994_02654"/>
<dbReference type="InterPro" id="IPR025962">
    <property type="entry name" value="SdpI/YhfL"/>
</dbReference>
<feature type="transmembrane region" description="Helical" evidence="1">
    <location>
        <begin position="55"/>
        <end position="81"/>
    </location>
</feature>
<dbReference type="Pfam" id="PF13630">
    <property type="entry name" value="SdpI"/>
    <property type="match status" value="1"/>
</dbReference>
<dbReference type="STRING" id="1219011.GCA_001895045_02559"/>
<evidence type="ECO:0000313" key="2">
    <source>
        <dbReference type="EMBL" id="SQI33809.1"/>
    </source>
</evidence>